<keyword evidence="1" id="KW-1133">Transmembrane helix</keyword>
<feature type="transmembrane region" description="Helical" evidence="1">
    <location>
        <begin position="21"/>
        <end position="42"/>
    </location>
</feature>
<sequence>MKNIFTKRPAKELTKKDKARSIIVGSIVAFIIAITPYLFYMYESFPDTQKFETIFGTFQTNAIPTVRTYMWLILSKFVPLLLLILWFLTCKHWWYHAILIPAAMYLFQLITAMNQDALFADESEIYWIIPIMAIIIPIVYLIRVKLFDKVIYGIDLKQIEKEIESYKNKEKERVNFFSKEEMEGGDSKNS</sequence>
<evidence type="ECO:0000313" key="3">
    <source>
        <dbReference type="Proteomes" id="UP000005938"/>
    </source>
</evidence>
<dbReference type="STRING" id="946077.W5A_11966"/>
<dbReference type="eggNOG" id="ENOG50305MH">
    <property type="taxonomic scope" value="Bacteria"/>
</dbReference>
<dbReference type="AlphaFoldDB" id="I0W753"/>
<organism evidence="2 3">
    <name type="scientific">Imtechella halotolerans K1</name>
    <dbReference type="NCBI Taxonomy" id="946077"/>
    <lineage>
        <taxon>Bacteria</taxon>
        <taxon>Pseudomonadati</taxon>
        <taxon>Bacteroidota</taxon>
        <taxon>Flavobacteriia</taxon>
        <taxon>Flavobacteriales</taxon>
        <taxon>Flavobacteriaceae</taxon>
        <taxon>Imtechella</taxon>
    </lineage>
</organism>
<comment type="caution">
    <text evidence="2">The sequence shown here is derived from an EMBL/GenBank/DDBJ whole genome shotgun (WGS) entry which is preliminary data.</text>
</comment>
<gene>
    <name evidence="2" type="ORF">W5A_11966</name>
</gene>
<name>I0W753_9FLAO</name>
<keyword evidence="1" id="KW-0812">Transmembrane</keyword>
<feature type="transmembrane region" description="Helical" evidence="1">
    <location>
        <begin position="93"/>
        <end position="113"/>
    </location>
</feature>
<evidence type="ECO:0000313" key="2">
    <source>
        <dbReference type="EMBL" id="EID72219.1"/>
    </source>
</evidence>
<dbReference type="EMBL" id="AJJU01000037">
    <property type="protein sequence ID" value="EID72219.1"/>
    <property type="molecule type" value="Genomic_DNA"/>
</dbReference>
<feature type="transmembrane region" description="Helical" evidence="1">
    <location>
        <begin position="125"/>
        <end position="142"/>
    </location>
</feature>
<dbReference type="Proteomes" id="UP000005938">
    <property type="component" value="Unassembled WGS sequence"/>
</dbReference>
<accession>I0W753</accession>
<keyword evidence="1" id="KW-0472">Membrane</keyword>
<protein>
    <submittedName>
        <fullName evidence="2">Uncharacterized protein</fullName>
    </submittedName>
</protein>
<reference evidence="2 3" key="1">
    <citation type="journal article" date="2012" name="J. Bacteriol.">
        <title>Genome Sequence of the Halotolerant Bacterium Imtechella halotolerans K1T.</title>
        <authorList>
            <person name="Kumar S."/>
            <person name="Vikram S."/>
            <person name="Subramanian S."/>
            <person name="Raghava G.P."/>
            <person name="Pinnaka A.K."/>
        </authorList>
    </citation>
    <scope>NUCLEOTIDE SEQUENCE [LARGE SCALE GENOMIC DNA]</scope>
    <source>
        <strain evidence="2 3">K1</strain>
    </source>
</reference>
<proteinExistence type="predicted"/>
<evidence type="ECO:0000256" key="1">
    <source>
        <dbReference type="SAM" id="Phobius"/>
    </source>
</evidence>
<keyword evidence="3" id="KW-1185">Reference proteome</keyword>
<dbReference type="RefSeq" id="WP_008240993.1">
    <property type="nucleotide sequence ID" value="NZ_AJJU01000037.1"/>
</dbReference>
<dbReference type="PATRIC" id="fig|946077.3.peg.2415"/>
<feature type="transmembrane region" description="Helical" evidence="1">
    <location>
        <begin position="69"/>
        <end position="88"/>
    </location>
</feature>